<dbReference type="GO" id="GO:1990904">
    <property type="term" value="C:ribonucleoprotein complex"/>
    <property type="evidence" value="ECO:0007669"/>
    <property type="project" value="UniProtKB-KW"/>
</dbReference>
<evidence type="ECO:0000259" key="9">
    <source>
        <dbReference type="PROSITE" id="PS50142"/>
    </source>
</evidence>
<gene>
    <name evidence="10" type="primary">RvY_05849-1</name>
    <name evidence="10" type="synonym">RvY_05849.1</name>
    <name evidence="10" type="ORF">RvY_05849</name>
</gene>
<dbReference type="Proteomes" id="UP000186922">
    <property type="component" value="Unassembled WGS sequence"/>
</dbReference>
<evidence type="ECO:0000256" key="2">
    <source>
        <dbReference type="ARBA" id="ARBA00022946"/>
    </source>
</evidence>
<dbReference type="Gene3D" id="1.10.1520.10">
    <property type="entry name" value="Ribonuclease III domain"/>
    <property type="match status" value="1"/>
</dbReference>
<dbReference type="Pfam" id="PF22935">
    <property type="entry name" value="RM44_endonuclase"/>
    <property type="match status" value="1"/>
</dbReference>
<dbReference type="PROSITE" id="PS50142">
    <property type="entry name" value="RNASE_3_2"/>
    <property type="match status" value="1"/>
</dbReference>
<keyword evidence="3" id="KW-0689">Ribosomal protein</keyword>
<dbReference type="InterPro" id="IPR036389">
    <property type="entry name" value="RNase_III_sf"/>
</dbReference>
<evidence type="ECO:0000313" key="11">
    <source>
        <dbReference type="Proteomes" id="UP000186922"/>
    </source>
</evidence>
<feature type="region of interest" description="Disordered" evidence="8">
    <location>
        <begin position="377"/>
        <end position="397"/>
    </location>
</feature>
<comment type="subcellular location">
    <subcellularLocation>
        <location evidence="1">Mitochondrion</location>
    </subcellularLocation>
</comment>
<protein>
    <recommendedName>
        <fullName evidence="7">Large ribosomal subunit protein mL44</fullName>
    </recommendedName>
</protein>
<evidence type="ECO:0000256" key="4">
    <source>
        <dbReference type="ARBA" id="ARBA00023128"/>
    </source>
</evidence>
<evidence type="ECO:0000313" key="10">
    <source>
        <dbReference type="EMBL" id="GAU94000.1"/>
    </source>
</evidence>
<dbReference type="Pfam" id="PF22892">
    <property type="entry name" value="DSRM_MRPL44"/>
    <property type="match status" value="1"/>
</dbReference>
<evidence type="ECO:0000256" key="8">
    <source>
        <dbReference type="SAM" id="MobiDB-lite"/>
    </source>
</evidence>
<keyword evidence="5" id="KW-0687">Ribonucleoprotein</keyword>
<sequence>MSGRLSEAVIFSLRQACRPFRRTVSPSGAIGAVAKITQWRMLSTCPILQYKAFSKYDVMRRHELYRRRQEAGPEPLRHRNVRPNWNYDAETFAFGARLGENTTSETFRLAFISPSYTERETARRREVFEDVETIETTQEAPNNTGLRDYGSQILRRYIAAFCRYNFPFFPEDGIQAISNHMQSEAILPNIASHLGITDLVQCEELPVSNATLKDTLLAVVGALTEDFGRPRAESFIRDFIMTSLLDADINVLLDLKNPMEIVAGILARDSRPEPETRLLRKGAVETPEAYYCIGVYSDKKLLGESFGETLLIAEEMSAHNTLHRLFRTAIGRRPLLLGKKGKEIGNIDAYAEVPNPWLHEWTEKECIRRLAARASKTAANQQLEEETSGQPNAVRNP</sequence>
<accession>A0A1D1UZG2</accession>
<evidence type="ECO:0000256" key="1">
    <source>
        <dbReference type="ARBA" id="ARBA00004173"/>
    </source>
</evidence>
<dbReference type="CDD" id="cd19874">
    <property type="entry name" value="DSRM_MRPL44"/>
    <property type="match status" value="1"/>
</dbReference>
<proteinExistence type="inferred from homology"/>
<dbReference type="InterPro" id="IPR000999">
    <property type="entry name" value="RNase_III_dom"/>
</dbReference>
<dbReference type="Gene3D" id="3.30.160.20">
    <property type="match status" value="1"/>
</dbReference>
<keyword evidence="2" id="KW-0809">Transit peptide</keyword>
<dbReference type="SUPFAM" id="SSF69065">
    <property type="entry name" value="RNase III domain-like"/>
    <property type="match status" value="1"/>
</dbReference>
<reference evidence="10 11" key="1">
    <citation type="journal article" date="2016" name="Nat. Commun.">
        <title>Extremotolerant tardigrade genome and improved radiotolerance of human cultured cells by tardigrade-unique protein.</title>
        <authorList>
            <person name="Hashimoto T."/>
            <person name="Horikawa D.D."/>
            <person name="Saito Y."/>
            <person name="Kuwahara H."/>
            <person name="Kozuka-Hata H."/>
            <person name="Shin-I T."/>
            <person name="Minakuchi Y."/>
            <person name="Ohishi K."/>
            <person name="Motoyama A."/>
            <person name="Aizu T."/>
            <person name="Enomoto A."/>
            <person name="Kondo K."/>
            <person name="Tanaka S."/>
            <person name="Hara Y."/>
            <person name="Koshikawa S."/>
            <person name="Sagara H."/>
            <person name="Miura T."/>
            <person name="Yokobori S."/>
            <person name="Miyagawa K."/>
            <person name="Suzuki Y."/>
            <person name="Kubo T."/>
            <person name="Oyama M."/>
            <person name="Kohara Y."/>
            <person name="Fujiyama A."/>
            <person name="Arakawa K."/>
            <person name="Katayama T."/>
            <person name="Toyoda A."/>
            <person name="Kunieda T."/>
        </authorList>
    </citation>
    <scope>NUCLEOTIDE SEQUENCE [LARGE SCALE GENOMIC DNA]</scope>
    <source>
        <strain evidence="10 11">YOKOZUNA-1</strain>
    </source>
</reference>
<evidence type="ECO:0000256" key="7">
    <source>
        <dbReference type="ARBA" id="ARBA00035187"/>
    </source>
</evidence>
<evidence type="ECO:0000256" key="5">
    <source>
        <dbReference type="ARBA" id="ARBA00023274"/>
    </source>
</evidence>
<dbReference type="GO" id="GO:0004525">
    <property type="term" value="F:ribonuclease III activity"/>
    <property type="evidence" value="ECO:0007669"/>
    <property type="project" value="InterPro"/>
</dbReference>
<comment type="similarity">
    <text evidence="6">Belongs to the ribonuclease III family. Mitochondrion-specific ribosomal protein mL44 subfamily.</text>
</comment>
<dbReference type="GO" id="GO:0005840">
    <property type="term" value="C:ribosome"/>
    <property type="evidence" value="ECO:0007669"/>
    <property type="project" value="UniProtKB-KW"/>
</dbReference>
<dbReference type="EMBL" id="BDGG01000002">
    <property type="protein sequence ID" value="GAU94000.1"/>
    <property type="molecule type" value="Genomic_DNA"/>
</dbReference>
<organism evidence="10 11">
    <name type="scientific">Ramazzottius varieornatus</name>
    <name type="common">Water bear</name>
    <name type="synonym">Tardigrade</name>
    <dbReference type="NCBI Taxonomy" id="947166"/>
    <lineage>
        <taxon>Eukaryota</taxon>
        <taxon>Metazoa</taxon>
        <taxon>Ecdysozoa</taxon>
        <taxon>Tardigrada</taxon>
        <taxon>Eutardigrada</taxon>
        <taxon>Parachela</taxon>
        <taxon>Hypsibioidea</taxon>
        <taxon>Ramazzottiidae</taxon>
        <taxon>Ramazzottius</taxon>
    </lineage>
</organism>
<dbReference type="InterPro" id="IPR055189">
    <property type="entry name" value="RM44_endonuclase"/>
</dbReference>
<keyword evidence="11" id="KW-1185">Reference proteome</keyword>
<dbReference type="GO" id="GO:0005739">
    <property type="term" value="C:mitochondrion"/>
    <property type="evidence" value="ECO:0007669"/>
    <property type="project" value="UniProtKB-SubCell"/>
</dbReference>
<evidence type="ECO:0000256" key="6">
    <source>
        <dbReference type="ARBA" id="ARBA00024034"/>
    </source>
</evidence>
<dbReference type="AlphaFoldDB" id="A0A1D1UZG2"/>
<dbReference type="STRING" id="947166.A0A1D1UZG2"/>
<keyword evidence="4" id="KW-0496">Mitochondrion</keyword>
<dbReference type="OrthoDB" id="444135at2759"/>
<evidence type="ECO:0000256" key="3">
    <source>
        <dbReference type="ARBA" id="ARBA00022980"/>
    </source>
</evidence>
<dbReference type="GO" id="GO:0006396">
    <property type="term" value="P:RNA processing"/>
    <property type="evidence" value="ECO:0007669"/>
    <property type="project" value="InterPro"/>
</dbReference>
<dbReference type="GO" id="GO:0003725">
    <property type="term" value="F:double-stranded RNA binding"/>
    <property type="evidence" value="ECO:0007669"/>
    <property type="project" value="InterPro"/>
</dbReference>
<name>A0A1D1UZG2_RAMVA</name>
<feature type="domain" description="RNase III" evidence="9">
    <location>
        <begin position="146"/>
        <end position="228"/>
    </location>
</feature>
<comment type="caution">
    <text evidence="10">The sequence shown here is derived from an EMBL/GenBank/DDBJ whole genome shotgun (WGS) entry which is preliminary data.</text>
</comment>
<dbReference type="InterPro" id="IPR044444">
    <property type="entry name" value="Ribosomal_mL44_DSRM_metazoa"/>
</dbReference>